<dbReference type="Pfam" id="PF00931">
    <property type="entry name" value="NB-ARC"/>
    <property type="match status" value="1"/>
</dbReference>
<dbReference type="InterPro" id="IPR027417">
    <property type="entry name" value="P-loop_NTPase"/>
</dbReference>
<dbReference type="InterPro" id="IPR042197">
    <property type="entry name" value="Apaf_helical"/>
</dbReference>
<evidence type="ECO:0000259" key="12">
    <source>
        <dbReference type="Pfam" id="PF23598"/>
    </source>
</evidence>
<dbReference type="Gene3D" id="3.40.50.300">
    <property type="entry name" value="P-loop containing nucleotide triphosphate hydrolases"/>
    <property type="match status" value="1"/>
</dbReference>
<dbReference type="Pfam" id="PF25019">
    <property type="entry name" value="LRR_R13L1-DRL21"/>
    <property type="match status" value="1"/>
</dbReference>
<feature type="domain" description="Disease resistance protein winged helix" evidence="11">
    <location>
        <begin position="406"/>
        <end position="477"/>
    </location>
</feature>
<feature type="domain" description="Disease resistance protein At4g27190-like leucine-rich repeats" evidence="10">
    <location>
        <begin position="1034"/>
        <end position="1166"/>
    </location>
</feature>
<evidence type="ECO:0000256" key="7">
    <source>
        <dbReference type="SAM" id="MobiDB-lite"/>
    </source>
</evidence>
<comment type="similarity">
    <text evidence="1">Belongs to the disease resistance NB-LRR family.</text>
</comment>
<dbReference type="InterPro" id="IPR041118">
    <property type="entry name" value="Rx_N"/>
</dbReference>
<dbReference type="Pfam" id="PF23247">
    <property type="entry name" value="LRR_RPS2"/>
    <property type="match status" value="1"/>
</dbReference>
<dbReference type="Gene3D" id="1.10.8.430">
    <property type="entry name" value="Helical domain of apoptotic protease-activating factors"/>
    <property type="match status" value="1"/>
</dbReference>
<evidence type="ECO:0000259" key="11">
    <source>
        <dbReference type="Pfam" id="PF23559"/>
    </source>
</evidence>
<name>A0AAW2RWA1_SESRA</name>
<feature type="domain" description="Disease resistance R13L4/SHOC-2-like LRR" evidence="12">
    <location>
        <begin position="526"/>
        <end position="702"/>
    </location>
</feature>
<dbReference type="InterPro" id="IPR056789">
    <property type="entry name" value="LRR_R13L1-DRL21"/>
</dbReference>
<evidence type="ECO:0000256" key="2">
    <source>
        <dbReference type="ARBA" id="ARBA00022614"/>
    </source>
</evidence>
<dbReference type="GO" id="GO:0051707">
    <property type="term" value="P:response to other organism"/>
    <property type="evidence" value="ECO:0007669"/>
    <property type="project" value="UniProtKB-ARBA"/>
</dbReference>
<dbReference type="InterPro" id="IPR058922">
    <property type="entry name" value="WHD_DRP"/>
</dbReference>
<evidence type="ECO:0000313" key="14">
    <source>
        <dbReference type="EMBL" id="KAL0384368.1"/>
    </source>
</evidence>
<dbReference type="SUPFAM" id="SSF52540">
    <property type="entry name" value="P-loop containing nucleoside triphosphate hydrolases"/>
    <property type="match status" value="1"/>
</dbReference>
<dbReference type="PANTHER" id="PTHR36766">
    <property type="entry name" value="PLANT BROAD-SPECTRUM MILDEW RESISTANCE PROTEIN RPW8"/>
    <property type="match status" value="1"/>
</dbReference>
<dbReference type="Pfam" id="PF23598">
    <property type="entry name" value="LRR_14"/>
    <property type="match status" value="1"/>
</dbReference>
<dbReference type="InterPro" id="IPR057135">
    <property type="entry name" value="At4g27190-like_LRR"/>
</dbReference>
<dbReference type="GO" id="GO:0006952">
    <property type="term" value="P:defense response"/>
    <property type="evidence" value="ECO:0007669"/>
    <property type="project" value="UniProtKB-KW"/>
</dbReference>
<dbReference type="InterPro" id="IPR032675">
    <property type="entry name" value="LRR_dom_sf"/>
</dbReference>
<feature type="region of interest" description="Disordered" evidence="7">
    <location>
        <begin position="757"/>
        <end position="776"/>
    </location>
</feature>
<dbReference type="PANTHER" id="PTHR36766:SF48">
    <property type="entry name" value="DISEASE RESISTANCE PROTEIN RGA3"/>
    <property type="match status" value="1"/>
</dbReference>
<dbReference type="EMBL" id="JACGWJ010000012">
    <property type="protein sequence ID" value="KAL0384368.1"/>
    <property type="molecule type" value="Genomic_DNA"/>
</dbReference>
<reference evidence="14" key="1">
    <citation type="submission" date="2020-06" db="EMBL/GenBank/DDBJ databases">
        <authorList>
            <person name="Li T."/>
            <person name="Hu X."/>
            <person name="Zhang T."/>
            <person name="Song X."/>
            <person name="Zhang H."/>
            <person name="Dai N."/>
            <person name="Sheng W."/>
            <person name="Hou X."/>
            <person name="Wei L."/>
        </authorList>
    </citation>
    <scope>NUCLEOTIDE SEQUENCE</scope>
    <source>
        <strain evidence="14">G02</strain>
        <tissue evidence="14">Leaf</tissue>
    </source>
</reference>
<dbReference type="FunFam" id="3.40.50.300:FF:001091">
    <property type="entry name" value="Probable disease resistance protein At1g61300"/>
    <property type="match status" value="1"/>
</dbReference>
<gene>
    <name evidence="14" type="ORF">Sradi_2831100</name>
</gene>
<dbReference type="SUPFAM" id="SSF52058">
    <property type="entry name" value="L domain-like"/>
    <property type="match status" value="2"/>
</dbReference>
<evidence type="ECO:0000256" key="6">
    <source>
        <dbReference type="ARBA" id="ARBA00022840"/>
    </source>
</evidence>
<dbReference type="PRINTS" id="PR00364">
    <property type="entry name" value="DISEASERSIST"/>
</dbReference>
<organism evidence="14">
    <name type="scientific">Sesamum radiatum</name>
    <name type="common">Black benniseed</name>
    <dbReference type="NCBI Taxonomy" id="300843"/>
    <lineage>
        <taxon>Eukaryota</taxon>
        <taxon>Viridiplantae</taxon>
        <taxon>Streptophyta</taxon>
        <taxon>Embryophyta</taxon>
        <taxon>Tracheophyta</taxon>
        <taxon>Spermatophyta</taxon>
        <taxon>Magnoliopsida</taxon>
        <taxon>eudicotyledons</taxon>
        <taxon>Gunneridae</taxon>
        <taxon>Pentapetalae</taxon>
        <taxon>asterids</taxon>
        <taxon>lamiids</taxon>
        <taxon>Lamiales</taxon>
        <taxon>Pedaliaceae</taxon>
        <taxon>Sesamum</taxon>
    </lineage>
</organism>
<feature type="domain" description="R13L1/DRL21-like LRR repeat region" evidence="13">
    <location>
        <begin position="782"/>
        <end position="849"/>
    </location>
</feature>
<dbReference type="SMART" id="SM00367">
    <property type="entry name" value="LRR_CC"/>
    <property type="match status" value="5"/>
</dbReference>
<evidence type="ECO:0000256" key="3">
    <source>
        <dbReference type="ARBA" id="ARBA00022737"/>
    </source>
</evidence>
<dbReference type="GO" id="GO:0043531">
    <property type="term" value="F:ADP binding"/>
    <property type="evidence" value="ECO:0007669"/>
    <property type="project" value="InterPro"/>
</dbReference>
<evidence type="ECO:0000259" key="13">
    <source>
        <dbReference type="Pfam" id="PF25019"/>
    </source>
</evidence>
<evidence type="ECO:0000256" key="4">
    <source>
        <dbReference type="ARBA" id="ARBA00022741"/>
    </source>
</evidence>
<dbReference type="InterPro" id="IPR002182">
    <property type="entry name" value="NB-ARC"/>
</dbReference>
<dbReference type="InterPro" id="IPR055414">
    <property type="entry name" value="LRR_R13L4/SHOC2-like"/>
</dbReference>
<keyword evidence="2" id="KW-0433">Leucine-rich repeat</keyword>
<sequence>MVDIVLAPLLQVIFDKIADPVLQEFSDYFELDDQFKKLQRILPMAQAVIQDAEERQATDKAVSVWLSELKDATCRVEDLIEEFTYRQKGGRSTSYSVNFSKKRRVLSDLQEVLVEGLKLPLAERNVAGRKFDTRETSSFVVVSEVCGREEESRKILELLLESSGERSCVVSIVGSPGIGKSTLAQMVYNDDEVKRCFDLRIWVYVSPDFKVKRIIKAAIESATGSKCDLEELDALQFKLWDILHKRKFLLVLDDVWNEDEDEWDKLQPLFRYGFDGSRILVTTRSQKIAMIIGPSNWAYHLKGLCKKDCWAIFRKRAFLDQVEEENHPNLVVVGKELVKKCRGLPLAAKVLGGLMRFKKEETDWLHVQNSDLWNLRDYRNGVFPALLVSYLHLPAHLKHCFVFCSIFPKNQEFERKTIIHMWMAHGFILSDGESKALEDIGNEYFNELLWMSVFEEIKECEGGPVRGYKTNETFYNLARFMGGEELLVLEQGLEQKSLRQVRHASVLPEYSYRPPLIPEALCQSKHLRTLLVFSEGGLPTAPSHIFSSFVYLRVLKLSGCHTELPESIAELSLLRYLDLSNSHFHSLPFTISSLCSLQVLNLLGCYNLKVLPPLSQITGLRHLDISGCEALREIPYGIRNLVYLQTLPIYIVPKNLPQSRVIDLRFKNLQLNFQTDAPHLIEKVELGSLYELQHLDLRGGLKIKHLERVRDVEEAKAANLISKAHLNSLGLCWGHEGSDFIMNPALGANAARFQEQKPLLPGPAGPSDPEDPEACATTSDPHFAAETMASLQPHENLKNLFVVGYPGFKFPCWNLPNLIKVVLINCEGCVDLPILGHLPLLKSLHMEGMSKITFIGEEFYGDDVTVVSFPSLQELFMGDFASLREWSSPHGKEIFPKLSKLILRNCQNLVSIPSFMSLKHLQLHNCNSAILTCMEELSQLTTLVIDGFPELISLPENLLRDKPHLECLKISSCPKLQSLFPEFSGLNSLRSLTIRWCEELQMLPQGFQNLTGLESLEISDCHSLITLSENVIGHLRSLQTLSIENCSSLTSISIGSQHLTSLEYLAIMYCPSLAAFPDNSEHLSAIKSLAIISCPLIEFLPDRIKHATALRSLEIRSCPRITELPEWLGNFAALRTLAISDCQSLKTLPVSIRRLSKLQHLSIRDCPRLQGRCQQDRGEDWWKISHVPYRYIATTNLD</sequence>
<keyword evidence="5" id="KW-0611">Plant defense</keyword>
<dbReference type="InterPro" id="IPR036388">
    <property type="entry name" value="WH-like_DNA-bd_sf"/>
</dbReference>
<accession>A0AAW2RWA1</accession>
<comment type="caution">
    <text evidence="14">The sequence shown here is derived from an EMBL/GenBank/DDBJ whole genome shotgun (WGS) entry which is preliminary data.</text>
</comment>
<feature type="domain" description="NB-ARC" evidence="8">
    <location>
        <begin position="149"/>
        <end position="320"/>
    </location>
</feature>
<dbReference type="GO" id="GO:0005524">
    <property type="term" value="F:ATP binding"/>
    <property type="evidence" value="ECO:0007669"/>
    <property type="project" value="UniProtKB-KW"/>
</dbReference>
<keyword evidence="4" id="KW-0547">Nucleotide-binding</keyword>
<dbReference type="Pfam" id="PF18052">
    <property type="entry name" value="Rx_N"/>
    <property type="match status" value="1"/>
</dbReference>
<dbReference type="Pfam" id="PF23559">
    <property type="entry name" value="WHD_DRP"/>
    <property type="match status" value="1"/>
</dbReference>
<dbReference type="Gene3D" id="1.10.10.10">
    <property type="entry name" value="Winged helix-like DNA-binding domain superfamily/Winged helix DNA-binding domain"/>
    <property type="match status" value="1"/>
</dbReference>
<protein>
    <submittedName>
        <fullName evidence="14">Disease resistance protein RGA1</fullName>
    </submittedName>
</protein>
<dbReference type="Gene3D" id="3.80.10.10">
    <property type="entry name" value="Ribonuclease Inhibitor"/>
    <property type="match status" value="4"/>
</dbReference>
<feature type="domain" description="Disease resistance N-terminal" evidence="9">
    <location>
        <begin position="10"/>
        <end position="97"/>
    </location>
</feature>
<dbReference type="Gene3D" id="1.20.5.4130">
    <property type="match status" value="1"/>
</dbReference>
<evidence type="ECO:0000256" key="1">
    <source>
        <dbReference type="ARBA" id="ARBA00008894"/>
    </source>
</evidence>
<proteinExistence type="inferred from homology"/>
<evidence type="ECO:0000256" key="5">
    <source>
        <dbReference type="ARBA" id="ARBA00022821"/>
    </source>
</evidence>
<keyword evidence="3" id="KW-0677">Repeat</keyword>
<dbReference type="InterPro" id="IPR006553">
    <property type="entry name" value="Leu-rich_rpt_Cys-con_subtyp"/>
</dbReference>
<evidence type="ECO:0000259" key="9">
    <source>
        <dbReference type="Pfam" id="PF18052"/>
    </source>
</evidence>
<evidence type="ECO:0000259" key="10">
    <source>
        <dbReference type="Pfam" id="PF23247"/>
    </source>
</evidence>
<reference evidence="14" key="2">
    <citation type="journal article" date="2024" name="Plant">
        <title>Genomic evolution and insights into agronomic trait innovations of Sesamum species.</title>
        <authorList>
            <person name="Miao H."/>
            <person name="Wang L."/>
            <person name="Qu L."/>
            <person name="Liu H."/>
            <person name="Sun Y."/>
            <person name="Le M."/>
            <person name="Wang Q."/>
            <person name="Wei S."/>
            <person name="Zheng Y."/>
            <person name="Lin W."/>
            <person name="Duan Y."/>
            <person name="Cao H."/>
            <person name="Xiong S."/>
            <person name="Wang X."/>
            <person name="Wei L."/>
            <person name="Li C."/>
            <person name="Ma Q."/>
            <person name="Ju M."/>
            <person name="Zhao R."/>
            <person name="Li G."/>
            <person name="Mu C."/>
            <person name="Tian Q."/>
            <person name="Mei H."/>
            <person name="Zhang T."/>
            <person name="Gao T."/>
            <person name="Zhang H."/>
        </authorList>
    </citation>
    <scope>NUCLEOTIDE SEQUENCE</scope>
    <source>
        <strain evidence="14">G02</strain>
    </source>
</reference>
<evidence type="ECO:0000259" key="8">
    <source>
        <dbReference type="Pfam" id="PF00931"/>
    </source>
</evidence>
<keyword evidence="6" id="KW-0067">ATP-binding</keyword>
<dbReference type="AlphaFoldDB" id="A0AAW2RWA1"/>